<comment type="caution">
    <text evidence="2">The sequence shown here is derived from an EMBL/GenBank/DDBJ whole genome shotgun (WGS) entry which is preliminary data.</text>
</comment>
<evidence type="ECO:0000313" key="3">
    <source>
        <dbReference type="Proteomes" id="UP001219525"/>
    </source>
</evidence>
<evidence type="ECO:0000256" key="1">
    <source>
        <dbReference type="SAM" id="MobiDB-lite"/>
    </source>
</evidence>
<dbReference type="EMBL" id="JARJCW010000020">
    <property type="protein sequence ID" value="KAJ7213944.1"/>
    <property type="molecule type" value="Genomic_DNA"/>
</dbReference>
<sequence length="477" mass="52483">MQPCGRHEADVIGVALQGAPEEMRPVAGVCGRSRKMRHGRRAGSMQRALATRGRRSTCVQQAACGGESWVGGVSWASDTGSGRRAPKSPISTAPRRGTHTSCTAARGDLQARDHLAHRDTHRDDVPNRDLVLASPCMAEEVDVLDRRHALGTTGSTIGKCQDQNNTCLERKCTHRDIVFLHCWSASTCFLYPRQGLGFGQLYNVSLMLGGVIPRSRKGHVHKKKERQWRGEGTDEGREGGENAVGGGEEKAGRCRWSREEWRDACDHHVVQTKAAWQHPLDGRIHGRHGDGNAPIRSNTKGHVTAASLFAFRATSDPNNNNNIESALFHSILHVKYSYHLSQAQNNEAISSGMKRNEGWVATGKHRITKCAFVDTRNNTSRALTSVNSAPTGRHIRVLRALNLPFEAALFSTALNLPFEAALILTALNLPFEGAELKPQKNLKAPAVPLNTYLSQWAEHNILKYTMSQKSEVNYLPV</sequence>
<name>A0AAD6VM15_9AGAR</name>
<accession>A0AAD6VM15</accession>
<feature type="region of interest" description="Disordered" evidence="1">
    <location>
        <begin position="75"/>
        <end position="101"/>
    </location>
</feature>
<protein>
    <submittedName>
        <fullName evidence="2">Uncharacterized protein</fullName>
    </submittedName>
</protein>
<proteinExistence type="predicted"/>
<dbReference type="Proteomes" id="UP001219525">
    <property type="component" value="Unassembled WGS sequence"/>
</dbReference>
<reference evidence="2" key="1">
    <citation type="submission" date="2023-03" db="EMBL/GenBank/DDBJ databases">
        <title>Massive genome expansion in bonnet fungi (Mycena s.s.) driven by repeated elements and novel gene families across ecological guilds.</title>
        <authorList>
            <consortium name="Lawrence Berkeley National Laboratory"/>
            <person name="Harder C.B."/>
            <person name="Miyauchi S."/>
            <person name="Viragh M."/>
            <person name="Kuo A."/>
            <person name="Thoen E."/>
            <person name="Andreopoulos B."/>
            <person name="Lu D."/>
            <person name="Skrede I."/>
            <person name="Drula E."/>
            <person name="Henrissat B."/>
            <person name="Morin E."/>
            <person name="Kohler A."/>
            <person name="Barry K."/>
            <person name="LaButti K."/>
            <person name="Morin E."/>
            <person name="Salamov A."/>
            <person name="Lipzen A."/>
            <person name="Mereny Z."/>
            <person name="Hegedus B."/>
            <person name="Baldrian P."/>
            <person name="Stursova M."/>
            <person name="Weitz H."/>
            <person name="Taylor A."/>
            <person name="Grigoriev I.V."/>
            <person name="Nagy L.G."/>
            <person name="Martin F."/>
            <person name="Kauserud H."/>
        </authorList>
    </citation>
    <scope>NUCLEOTIDE SEQUENCE</scope>
    <source>
        <strain evidence="2">9144</strain>
    </source>
</reference>
<keyword evidence="3" id="KW-1185">Reference proteome</keyword>
<gene>
    <name evidence="2" type="ORF">GGX14DRAFT_392716</name>
</gene>
<feature type="region of interest" description="Disordered" evidence="1">
    <location>
        <begin position="218"/>
        <end position="250"/>
    </location>
</feature>
<dbReference type="AlphaFoldDB" id="A0AAD6VM15"/>
<feature type="compositionally biased region" description="Basic and acidic residues" evidence="1">
    <location>
        <begin position="227"/>
        <end position="240"/>
    </location>
</feature>
<organism evidence="2 3">
    <name type="scientific">Mycena pura</name>
    <dbReference type="NCBI Taxonomy" id="153505"/>
    <lineage>
        <taxon>Eukaryota</taxon>
        <taxon>Fungi</taxon>
        <taxon>Dikarya</taxon>
        <taxon>Basidiomycota</taxon>
        <taxon>Agaricomycotina</taxon>
        <taxon>Agaricomycetes</taxon>
        <taxon>Agaricomycetidae</taxon>
        <taxon>Agaricales</taxon>
        <taxon>Marasmiineae</taxon>
        <taxon>Mycenaceae</taxon>
        <taxon>Mycena</taxon>
    </lineage>
</organism>
<evidence type="ECO:0000313" key="2">
    <source>
        <dbReference type="EMBL" id="KAJ7213944.1"/>
    </source>
</evidence>